<keyword evidence="3" id="KW-0805">Transcription regulation</keyword>
<dbReference type="GO" id="GO:0000981">
    <property type="term" value="F:DNA-binding transcription factor activity, RNA polymerase II-specific"/>
    <property type="evidence" value="ECO:0007669"/>
    <property type="project" value="InterPro"/>
</dbReference>
<dbReference type="AlphaFoldDB" id="A0A7C8IHK8"/>
<keyword evidence="8" id="KW-1185">Reference proteome</keyword>
<proteinExistence type="predicted"/>
<organism evidence="7 8">
    <name type="scientific">Massariosphaeria phaeospora</name>
    <dbReference type="NCBI Taxonomy" id="100035"/>
    <lineage>
        <taxon>Eukaryota</taxon>
        <taxon>Fungi</taxon>
        <taxon>Dikarya</taxon>
        <taxon>Ascomycota</taxon>
        <taxon>Pezizomycotina</taxon>
        <taxon>Dothideomycetes</taxon>
        <taxon>Pleosporomycetidae</taxon>
        <taxon>Pleosporales</taxon>
        <taxon>Pleosporales incertae sedis</taxon>
        <taxon>Massariosphaeria</taxon>
    </lineage>
</organism>
<evidence type="ECO:0000256" key="2">
    <source>
        <dbReference type="ARBA" id="ARBA00022723"/>
    </source>
</evidence>
<evidence type="ECO:0000313" key="8">
    <source>
        <dbReference type="Proteomes" id="UP000481861"/>
    </source>
</evidence>
<sequence>MQQDYTVLQSLLEVASPWFELATTALLIANRSRLSLQCTYPDIERVDDFDVGQDSKLDTILQRLERIETNMPNTPQTTPNDLLTVLSKFKCPAESEAGNWYLNPGALRPQWQAFILFGSTLRMLKENNTTVEAIAKRHFSHIHQWLPTISRPKIEEGLTLFNKFESRPGFMMLVLSMHLVGIQYSEHTSSTPPAESPWYRACKYHFGQSVAFEDPRIELVQAGMLIALFEYTHHIDDKAMLTLGICARLGYSIGLDTILNQNAGHCEGGLLPEAEESILTWWGLTLLDRQFNLPPRVIPQHPCIPHQSSSHGPAVTAFTTVDTKIIDTFLMELMVARQVAQIQAFIRENRHKGMSLQKEATTSMIYDFDSLLGCLGMMSARNYAGFPALVAAGLQLQCFCFEQRGSFDESSILFIRSLISRLREVIEQRGLDMGLEDNLDAFTLSCISAAYQAITTYELVRSGYNIPSLPGIDTKVFMGLLENLAPRYQLAGIYENSQDEMTID</sequence>
<evidence type="ECO:0000313" key="7">
    <source>
        <dbReference type="EMBL" id="KAF2874390.1"/>
    </source>
</evidence>
<dbReference type="GO" id="GO:0008270">
    <property type="term" value="F:zinc ion binding"/>
    <property type="evidence" value="ECO:0007669"/>
    <property type="project" value="InterPro"/>
</dbReference>
<accession>A0A7C8IHK8</accession>
<dbReference type="Proteomes" id="UP000481861">
    <property type="component" value="Unassembled WGS sequence"/>
</dbReference>
<keyword evidence="2" id="KW-0479">Metal-binding</keyword>
<dbReference type="GO" id="GO:0006351">
    <property type="term" value="P:DNA-templated transcription"/>
    <property type="evidence" value="ECO:0007669"/>
    <property type="project" value="InterPro"/>
</dbReference>
<dbReference type="InterPro" id="IPR050815">
    <property type="entry name" value="TF_fung"/>
</dbReference>
<reference evidence="7 8" key="1">
    <citation type="submission" date="2020-01" db="EMBL/GenBank/DDBJ databases">
        <authorList>
            <consortium name="DOE Joint Genome Institute"/>
            <person name="Haridas S."/>
            <person name="Albert R."/>
            <person name="Binder M."/>
            <person name="Bloem J."/>
            <person name="Labutti K."/>
            <person name="Salamov A."/>
            <person name="Andreopoulos B."/>
            <person name="Baker S.E."/>
            <person name="Barry K."/>
            <person name="Bills G."/>
            <person name="Bluhm B.H."/>
            <person name="Cannon C."/>
            <person name="Castanera R."/>
            <person name="Culley D.E."/>
            <person name="Daum C."/>
            <person name="Ezra D."/>
            <person name="Gonzalez J.B."/>
            <person name="Henrissat B."/>
            <person name="Kuo A."/>
            <person name="Liang C."/>
            <person name="Lipzen A."/>
            <person name="Lutzoni F."/>
            <person name="Magnuson J."/>
            <person name="Mondo S."/>
            <person name="Nolan M."/>
            <person name="Ohm R."/>
            <person name="Pangilinan J."/>
            <person name="Park H.-J.H."/>
            <person name="Ramirez L."/>
            <person name="Alfaro M."/>
            <person name="Sun H."/>
            <person name="Tritt A."/>
            <person name="Yoshinaga Y."/>
            <person name="Zwiers L.-H.L."/>
            <person name="Turgeon B.G."/>
            <person name="Goodwin S.B."/>
            <person name="Spatafora J.W."/>
            <person name="Crous P.W."/>
            <person name="Grigoriev I.V."/>
        </authorList>
    </citation>
    <scope>NUCLEOTIDE SEQUENCE [LARGE SCALE GENOMIC DNA]</scope>
    <source>
        <strain evidence="7 8">CBS 611.86</strain>
    </source>
</reference>
<feature type="domain" description="Xylanolytic transcriptional activator regulatory" evidence="6">
    <location>
        <begin position="137"/>
        <end position="290"/>
    </location>
</feature>
<evidence type="ECO:0000259" key="6">
    <source>
        <dbReference type="Pfam" id="PF04082"/>
    </source>
</evidence>
<dbReference type="GO" id="GO:0005634">
    <property type="term" value="C:nucleus"/>
    <property type="evidence" value="ECO:0007669"/>
    <property type="project" value="UniProtKB-SubCell"/>
</dbReference>
<dbReference type="EMBL" id="JAADJZ010000006">
    <property type="protein sequence ID" value="KAF2874390.1"/>
    <property type="molecule type" value="Genomic_DNA"/>
</dbReference>
<keyword evidence="5" id="KW-0539">Nucleus</keyword>
<gene>
    <name evidence="7" type="ORF">BDV95DRAFT_604577</name>
</gene>
<dbReference type="OrthoDB" id="3862662at2759"/>
<keyword evidence="4" id="KW-0804">Transcription</keyword>
<comment type="caution">
    <text evidence="7">The sequence shown here is derived from an EMBL/GenBank/DDBJ whole genome shotgun (WGS) entry which is preliminary data.</text>
</comment>
<comment type="subcellular location">
    <subcellularLocation>
        <location evidence="1">Nucleus</location>
    </subcellularLocation>
</comment>
<evidence type="ECO:0000256" key="3">
    <source>
        <dbReference type="ARBA" id="ARBA00023015"/>
    </source>
</evidence>
<dbReference type="CDD" id="cd12148">
    <property type="entry name" value="fungal_TF_MHR"/>
    <property type="match status" value="1"/>
</dbReference>
<dbReference type="PANTHER" id="PTHR47338">
    <property type="entry name" value="ZN(II)2CYS6 TRANSCRIPTION FACTOR (EUROFUNG)-RELATED"/>
    <property type="match status" value="1"/>
</dbReference>
<evidence type="ECO:0000256" key="4">
    <source>
        <dbReference type="ARBA" id="ARBA00023163"/>
    </source>
</evidence>
<dbReference type="Pfam" id="PF04082">
    <property type="entry name" value="Fungal_trans"/>
    <property type="match status" value="1"/>
</dbReference>
<dbReference type="InterPro" id="IPR007219">
    <property type="entry name" value="XnlR_reg_dom"/>
</dbReference>
<name>A0A7C8IHK8_9PLEO</name>
<dbReference type="PANTHER" id="PTHR47338:SF20">
    <property type="entry name" value="ZN(II)2CYS6 TRANSCRIPTION FACTOR (EUROFUNG)"/>
    <property type="match status" value="1"/>
</dbReference>
<evidence type="ECO:0000256" key="5">
    <source>
        <dbReference type="ARBA" id="ARBA00023242"/>
    </source>
</evidence>
<protein>
    <recommendedName>
        <fullName evidence="6">Xylanolytic transcriptional activator regulatory domain-containing protein</fullName>
    </recommendedName>
</protein>
<evidence type="ECO:0000256" key="1">
    <source>
        <dbReference type="ARBA" id="ARBA00004123"/>
    </source>
</evidence>
<dbReference type="GO" id="GO:0003677">
    <property type="term" value="F:DNA binding"/>
    <property type="evidence" value="ECO:0007669"/>
    <property type="project" value="InterPro"/>
</dbReference>